<dbReference type="AlphaFoldDB" id="A0A2T7PXK7"/>
<comment type="function">
    <text evidence="5 6">Associates with the EF-Tu.GDP complex and induces the exchange of GDP to GTP. It remains bound to the aminoacyl-tRNA.EF-Tu.GTP complex up to the GTP hydrolysis stage on the ribosome.</text>
</comment>
<feature type="region of interest" description="Disordered" evidence="7">
    <location>
        <begin position="383"/>
        <end position="409"/>
    </location>
</feature>
<proteinExistence type="inferred from homology"/>
<dbReference type="InterPro" id="IPR001816">
    <property type="entry name" value="Transl_elong_EFTs/EF1B"/>
</dbReference>
<dbReference type="GO" id="GO:0070125">
    <property type="term" value="P:mitochondrial translational elongation"/>
    <property type="evidence" value="ECO:0007669"/>
    <property type="project" value="TreeGrafter"/>
</dbReference>
<dbReference type="FunFam" id="1.10.8.10:FF:000031">
    <property type="entry name" value="Elongation factor Ts, mitochondrial"/>
    <property type="match status" value="1"/>
</dbReference>
<comment type="subcellular location">
    <subcellularLocation>
        <location evidence="5">Mitochondrion</location>
    </subcellularLocation>
</comment>
<dbReference type="Gene3D" id="3.30.479.20">
    <property type="entry name" value="Elongation factor Ts, dimerisation domain"/>
    <property type="match status" value="2"/>
</dbReference>
<accession>A0A2T7PXK7</accession>
<feature type="domain" description="Translation elongation factor EFTs/EF1B dimerisation" evidence="8">
    <location>
        <begin position="207"/>
        <end position="453"/>
    </location>
</feature>
<evidence type="ECO:0000259" key="8">
    <source>
        <dbReference type="Pfam" id="PF00889"/>
    </source>
</evidence>
<dbReference type="Gene3D" id="1.10.8.10">
    <property type="entry name" value="DNA helicase RuvA subunit, C-terminal domain"/>
    <property type="match status" value="1"/>
</dbReference>
<keyword evidence="10" id="KW-1185">Reference proteome</keyword>
<sequence length="458" mass="51731">MVLTRSESPWNIVDWSCRALTFQTPELTKNVSVHSFNIYDFTRAQVEAEEKRNTTNLRTRYDLGKLQHQNVGEILKTQLPLSDRRLSVEEFLHHSVHAGVTIPALLMPLNMWSLVFQRMPVSCLWSSTLRTMSTGVDKTLLNKLRKRTGYTLINCKKALERCGNDLEDAEKWLHEQAQKEGWCKATKLQTRCMSQGLIGIVNDCKAATMVEVNCETDFVARNCKFIDLTSQVAHACHHFFLKQKLPMIFANRGMVNSIPAPQGCNTLADIVALCIGSVGENMVLRRAVHLKEEKSSISSYVHTSCPEINACNNCCLGKYGVLMSLQHDGKCHERDECNPYSGLSLDKVSNVLGQHIVGMNPKIIGYVNPDNSCNRAPRTCQEDEDDSCNRPTRSCPDREENKCEEPPRRECKEPEEDRLLFQEFLLDQNISVGDMLKKNGVTVKAFARFACGEALPDD</sequence>
<dbReference type="Pfam" id="PF25025">
    <property type="entry name" value="EF-Ts_N"/>
    <property type="match status" value="1"/>
</dbReference>
<dbReference type="SUPFAM" id="SSF54713">
    <property type="entry name" value="Elongation factor Ts (EF-Ts), dimerisation domain"/>
    <property type="match status" value="1"/>
</dbReference>
<evidence type="ECO:0000313" key="10">
    <source>
        <dbReference type="Proteomes" id="UP000245119"/>
    </source>
</evidence>
<name>A0A2T7PXK7_POMCA</name>
<dbReference type="Pfam" id="PF00889">
    <property type="entry name" value="EF_TS"/>
    <property type="match status" value="1"/>
</dbReference>
<dbReference type="PANTHER" id="PTHR11741">
    <property type="entry name" value="ELONGATION FACTOR TS"/>
    <property type="match status" value="1"/>
</dbReference>
<dbReference type="CDD" id="cd14275">
    <property type="entry name" value="UBA_EF-Ts"/>
    <property type="match status" value="1"/>
</dbReference>
<evidence type="ECO:0000313" key="9">
    <source>
        <dbReference type="EMBL" id="PVD38138.1"/>
    </source>
</evidence>
<dbReference type="InterPro" id="IPR036402">
    <property type="entry name" value="EF-Ts_dimer_sf"/>
</dbReference>
<dbReference type="SUPFAM" id="SSF46934">
    <property type="entry name" value="UBA-like"/>
    <property type="match status" value="1"/>
</dbReference>
<dbReference type="PANTHER" id="PTHR11741:SF0">
    <property type="entry name" value="ELONGATION FACTOR TS, MITOCHONDRIAL"/>
    <property type="match status" value="1"/>
</dbReference>
<keyword evidence="4 5" id="KW-0496">Mitochondrion</keyword>
<organism evidence="9 10">
    <name type="scientific">Pomacea canaliculata</name>
    <name type="common">Golden apple snail</name>
    <dbReference type="NCBI Taxonomy" id="400727"/>
    <lineage>
        <taxon>Eukaryota</taxon>
        <taxon>Metazoa</taxon>
        <taxon>Spiralia</taxon>
        <taxon>Lophotrochozoa</taxon>
        <taxon>Mollusca</taxon>
        <taxon>Gastropoda</taxon>
        <taxon>Caenogastropoda</taxon>
        <taxon>Architaenioglossa</taxon>
        <taxon>Ampullarioidea</taxon>
        <taxon>Ampullariidae</taxon>
        <taxon>Pomacea</taxon>
    </lineage>
</organism>
<evidence type="ECO:0000256" key="2">
    <source>
        <dbReference type="ARBA" id="ARBA00022768"/>
    </source>
</evidence>
<dbReference type="OrthoDB" id="277235at2759"/>
<keyword evidence="2 5" id="KW-0251">Elongation factor</keyword>
<comment type="similarity">
    <text evidence="1 5 6">Belongs to the EF-Ts family.</text>
</comment>
<dbReference type="HAMAP" id="MF_00050">
    <property type="entry name" value="EF_Ts"/>
    <property type="match status" value="1"/>
</dbReference>
<dbReference type="GO" id="GO:0003746">
    <property type="term" value="F:translation elongation factor activity"/>
    <property type="evidence" value="ECO:0007669"/>
    <property type="project" value="UniProtKB-UniRule"/>
</dbReference>
<dbReference type="Proteomes" id="UP000245119">
    <property type="component" value="Linkage Group LG1"/>
</dbReference>
<feature type="compositionally biased region" description="Basic and acidic residues" evidence="7">
    <location>
        <begin position="395"/>
        <end position="409"/>
    </location>
</feature>
<protein>
    <recommendedName>
        <fullName evidence="5">Elongation factor Ts, mitochondrial</fullName>
        <shortName evidence="5">EF-Ts</shortName>
        <shortName evidence="5">EF-TsMt</shortName>
    </recommendedName>
</protein>
<dbReference type="InterPro" id="IPR018101">
    <property type="entry name" value="Transl_elong_Ts_CS"/>
</dbReference>
<dbReference type="GO" id="GO:0005739">
    <property type="term" value="C:mitochondrion"/>
    <property type="evidence" value="ECO:0007669"/>
    <property type="project" value="UniProtKB-SubCell"/>
</dbReference>
<evidence type="ECO:0000256" key="7">
    <source>
        <dbReference type="SAM" id="MobiDB-lite"/>
    </source>
</evidence>
<gene>
    <name evidence="9" type="ORF">C0Q70_00749</name>
</gene>
<evidence type="ECO:0000256" key="1">
    <source>
        <dbReference type="ARBA" id="ARBA00005532"/>
    </source>
</evidence>
<evidence type="ECO:0000256" key="6">
    <source>
        <dbReference type="RuleBase" id="RU000642"/>
    </source>
</evidence>
<dbReference type="InterPro" id="IPR009060">
    <property type="entry name" value="UBA-like_sf"/>
</dbReference>
<dbReference type="STRING" id="400727.A0A2T7PXK7"/>
<evidence type="ECO:0000256" key="3">
    <source>
        <dbReference type="ARBA" id="ARBA00022917"/>
    </source>
</evidence>
<keyword evidence="3 5" id="KW-0648">Protein biosynthesis</keyword>
<evidence type="ECO:0000256" key="4">
    <source>
        <dbReference type="ARBA" id="ARBA00023128"/>
    </source>
</evidence>
<evidence type="ECO:0000256" key="5">
    <source>
        <dbReference type="HAMAP-Rule" id="MF_03135"/>
    </source>
</evidence>
<reference evidence="9 10" key="1">
    <citation type="submission" date="2018-04" db="EMBL/GenBank/DDBJ databases">
        <title>The genome of golden apple snail Pomacea canaliculata provides insight into stress tolerance and invasive adaptation.</title>
        <authorList>
            <person name="Liu C."/>
            <person name="Liu B."/>
            <person name="Ren Y."/>
            <person name="Zhang Y."/>
            <person name="Wang H."/>
            <person name="Li S."/>
            <person name="Jiang F."/>
            <person name="Yin L."/>
            <person name="Zhang G."/>
            <person name="Qian W."/>
            <person name="Fan W."/>
        </authorList>
    </citation>
    <scope>NUCLEOTIDE SEQUENCE [LARGE SCALE GENOMIC DNA]</scope>
    <source>
        <strain evidence="9">SZHN2017</strain>
        <tissue evidence="9">Muscle</tissue>
    </source>
</reference>
<dbReference type="EMBL" id="PZQS01000001">
    <property type="protein sequence ID" value="PVD38138.1"/>
    <property type="molecule type" value="Genomic_DNA"/>
</dbReference>
<dbReference type="PROSITE" id="PS01127">
    <property type="entry name" value="EF_TS_2"/>
    <property type="match status" value="1"/>
</dbReference>
<dbReference type="NCBIfam" id="TIGR00116">
    <property type="entry name" value="tsf"/>
    <property type="match status" value="1"/>
</dbReference>
<comment type="caution">
    <text evidence="9">The sequence shown here is derived from an EMBL/GenBank/DDBJ whole genome shotgun (WGS) entry which is preliminary data.</text>
</comment>
<dbReference type="InterPro" id="IPR014039">
    <property type="entry name" value="Transl_elong_EFTs/EF1B_dimer"/>
</dbReference>